<dbReference type="Pfam" id="PF07699">
    <property type="entry name" value="Ephrin_rec_like"/>
    <property type="match status" value="3"/>
</dbReference>
<dbReference type="InterPro" id="IPR011641">
    <property type="entry name" value="Tyr-kin_ephrin_A/B_rcpt-like"/>
</dbReference>
<evidence type="ECO:0000313" key="7">
    <source>
        <dbReference type="Proteomes" id="UP000332933"/>
    </source>
</evidence>
<proteinExistence type="predicted"/>
<feature type="domain" description="Tyrosine-protein kinase ephrin type A/B receptor-like" evidence="4">
    <location>
        <begin position="801"/>
        <end position="839"/>
    </location>
</feature>
<dbReference type="EMBL" id="CAADRA010003502">
    <property type="protein sequence ID" value="VFT83878.1"/>
    <property type="molecule type" value="Genomic_DNA"/>
</dbReference>
<name>A0A485KHY4_9STRA</name>
<dbReference type="SMART" id="SM00369">
    <property type="entry name" value="LRR_TYP"/>
    <property type="match status" value="3"/>
</dbReference>
<reference evidence="5" key="2">
    <citation type="submission" date="2019-06" db="EMBL/GenBank/DDBJ databases">
        <title>Genomics analysis of Aphanomyces spp. identifies a new class of oomycete effector associated with host adaptation.</title>
        <authorList>
            <person name="Gaulin E."/>
        </authorList>
    </citation>
    <scope>NUCLEOTIDE SEQUENCE</scope>
    <source>
        <strain evidence="5">CBS 578.67</strain>
    </source>
</reference>
<gene>
    <name evidence="6" type="primary">Aste57867_6926</name>
    <name evidence="5" type="ORF">As57867_006904</name>
    <name evidence="6" type="ORF">ASTE57867_6926</name>
</gene>
<reference evidence="6 7" key="1">
    <citation type="submission" date="2019-03" db="EMBL/GenBank/DDBJ databases">
        <authorList>
            <person name="Gaulin E."/>
            <person name="Dumas B."/>
        </authorList>
    </citation>
    <scope>NUCLEOTIDE SEQUENCE [LARGE SCALE GENOMIC DNA]</scope>
    <source>
        <strain evidence="6">CBS 568.67</strain>
    </source>
</reference>
<feature type="domain" description="Tyrosine-protein kinase ephrin type A/B receptor-like" evidence="4">
    <location>
        <begin position="562"/>
        <end position="598"/>
    </location>
</feature>
<keyword evidence="2" id="KW-0677">Repeat</keyword>
<dbReference type="Gene3D" id="2.10.50.10">
    <property type="entry name" value="Tumor Necrosis Factor Receptor, subunit A, domain 2"/>
    <property type="match status" value="5"/>
</dbReference>
<evidence type="ECO:0000256" key="2">
    <source>
        <dbReference type="ARBA" id="ARBA00022737"/>
    </source>
</evidence>
<dbReference type="Pfam" id="PF13855">
    <property type="entry name" value="LRR_8"/>
    <property type="match status" value="1"/>
</dbReference>
<accession>A0A485KHY4</accession>
<evidence type="ECO:0000256" key="1">
    <source>
        <dbReference type="ARBA" id="ARBA00022614"/>
    </source>
</evidence>
<organism evidence="6 7">
    <name type="scientific">Aphanomyces stellatus</name>
    <dbReference type="NCBI Taxonomy" id="120398"/>
    <lineage>
        <taxon>Eukaryota</taxon>
        <taxon>Sar</taxon>
        <taxon>Stramenopiles</taxon>
        <taxon>Oomycota</taxon>
        <taxon>Saprolegniomycetes</taxon>
        <taxon>Saprolegniales</taxon>
        <taxon>Verrucalvaceae</taxon>
        <taxon>Aphanomyces</taxon>
    </lineage>
</organism>
<dbReference type="InterPro" id="IPR032675">
    <property type="entry name" value="LRR_dom_sf"/>
</dbReference>
<dbReference type="Proteomes" id="UP000332933">
    <property type="component" value="Unassembled WGS sequence"/>
</dbReference>
<keyword evidence="1" id="KW-0433">Leucine-rich repeat</keyword>
<dbReference type="InterPro" id="IPR001611">
    <property type="entry name" value="Leu-rich_rpt"/>
</dbReference>
<keyword evidence="3" id="KW-0732">Signal</keyword>
<evidence type="ECO:0000259" key="4">
    <source>
        <dbReference type="Pfam" id="PF07699"/>
    </source>
</evidence>
<feature type="chain" id="PRO_5036116087" evidence="3">
    <location>
        <begin position="25"/>
        <end position="948"/>
    </location>
</feature>
<dbReference type="Pfam" id="PF00560">
    <property type="entry name" value="LRR_1"/>
    <property type="match status" value="4"/>
</dbReference>
<dbReference type="InterPro" id="IPR053038">
    <property type="entry name" value="RLP_Defense"/>
</dbReference>
<dbReference type="OrthoDB" id="195103at2759"/>
<dbReference type="AlphaFoldDB" id="A0A485KHY4"/>
<keyword evidence="7" id="KW-1185">Reference proteome</keyword>
<feature type="domain" description="Tyrosine-protein kinase ephrin type A/B receptor-like" evidence="4">
    <location>
        <begin position="418"/>
        <end position="462"/>
    </location>
</feature>
<dbReference type="PANTHER" id="PTHR48064:SF6">
    <property type="entry name" value="RECEPTOR-LIKE PROTEIN KINASE 2"/>
    <property type="match status" value="1"/>
</dbReference>
<dbReference type="InterPro" id="IPR003591">
    <property type="entry name" value="Leu-rich_rpt_typical-subtyp"/>
</dbReference>
<sequence>MRAIAFLACHAMALLLLLGPPATSLPLFPLDADELHELMTIRRNCTTNASSVILDTWCVGDAVATGTCPAHTTTHPCTGVVLNDLTTLASVSLANATCNVPWWGVTCNATTDPVAIVQLVLPNQGLACRFDAINWTRLSNLQVLRLEANKLTGSLPEWLGGMASLQVLNLNGNDLTGPLPEGLVDNSALQELSLAQNKLSGSLPNALKVLPLTVLDLFGNRFEGSLPPDILCSPTLVYLDLSENNLSGPFPPRVALPSLVHLDVSYNQLNGTLPSSMGLWGRPDDIPAAAAGISTVATLDFSCNRFESQVPSELSRLERLTWFSVRNNSNIFGRLPPLPSSLGRSFDPEAFAGPTHHIQCPLPSPPPGGKPWGTFPCLPPCDTNTKAGQCAPSVCSPGFELRPSSTTCMACAAGMSSSGEAGARCEPCPDGTFADTAGSPLCRPCPPGLTSSKGNATSCRPCPEGTSSDQGSRCIPCPPGSFSPFPGSNCLPCATGTFANATGATACLPCPANAVAGAGALVCTLCPPNTLANDVNGTCVVPPAPGSGWALYVNATAPCDAGTFNNGSFARCQRCSRGSYSTEAGATACSLCVAGTFASSGAIACRDTPPGSFVAGAGAVQPSLCLPGTFAASARSTSCQPCPNRTVAPGVGLTHCSEAPPGHVISLARWPHLLVTISFPSTSIILERPVLETLSAAVGRAWAFLAIDTTPLLLHVFGNQSTAEGSTPSWSLELALAPNSTSSLSALTLVEKIPTFLVVFDMLVAETLPLPPTSATSPPTHLDLLTPYPVDVAIPCPPGMYATNATTCLPCSPGKFNPRAGATACQTCPRNTRAPHAGSDRCSACPHDTYTDNATTCLRCPLFSTDLSLKCPGALVRLVAVALLVAYIGGVYWQTRLWLHGDPDAAPPLMATFRANGGQTVNTFPHPPLERIDAASLVRRPAHARPSF</sequence>
<dbReference type="SUPFAM" id="SSF52058">
    <property type="entry name" value="L domain-like"/>
    <property type="match status" value="1"/>
</dbReference>
<evidence type="ECO:0000313" key="5">
    <source>
        <dbReference type="EMBL" id="KAF0705769.1"/>
    </source>
</evidence>
<dbReference type="EMBL" id="VJMH01003490">
    <property type="protein sequence ID" value="KAF0705769.1"/>
    <property type="molecule type" value="Genomic_DNA"/>
</dbReference>
<dbReference type="PANTHER" id="PTHR48064">
    <property type="entry name" value="OS01G0750400 PROTEIN"/>
    <property type="match status" value="1"/>
</dbReference>
<evidence type="ECO:0000313" key="6">
    <source>
        <dbReference type="EMBL" id="VFT83878.1"/>
    </source>
</evidence>
<dbReference type="InterPro" id="IPR009030">
    <property type="entry name" value="Growth_fac_rcpt_cys_sf"/>
</dbReference>
<dbReference type="SUPFAM" id="SSF57184">
    <property type="entry name" value="Growth factor receptor domain"/>
    <property type="match status" value="3"/>
</dbReference>
<feature type="signal peptide" evidence="3">
    <location>
        <begin position="1"/>
        <end position="24"/>
    </location>
</feature>
<dbReference type="Gene3D" id="3.80.10.10">
    <property type="entry name" value="Ribonuclease Inhibitor"/>
    <property type="match status" value="1"/>
</dbReference>
<dbReference type="SMART" id="SM01411">
    <property type="entry name" value="Ephrin_rec_like"/>
    <property type="match status" value="5"/>
</dbReference>
<evidence type="ECO:0000256" key="3">
    <source>
        <dbReference type="SAM" id="SignalP"/>
    </source>
</evidence>
<protein>
    <submittedName>
        <fullName evidence="6">Aste57867_6926 protein</fullName>
    </submittedName>
</protein>